<dbReference type="SUPFAM" id="SSF161098">
    <property type="entry name" value="MetI-like"/>
    <property type="match status" value="1"/>
</dbReference>
<keyword evidence="2 7" id="KW-0813">Transport</keyword>
<evidence type="ECO:0000256" key="3">
    <source>
        <dbReference type="ARBA" id="ARBA00022475"/>
    </source>
</evidence>
<protein>
    <submittedName>
        <fullName evidence="9">ABC transporter permease</fullName>
    </submittedName>
</protein>
<dbReference type="KEGG" id="pyg:AWM70_22170"/>
<feature type="transmembrane region" description="Helical" evidence="7">
    <location>
        <begin position="156"/>
        <end position="176"/>
    </location>
</feature>
<reference evidence="9 10" key="1">
    <citation type="submission" date="2016-01" db="EMBL/GenBank/DDBJ databases">
        <title>Complete Genome Sequence of Paenibacillus yonginensis DCY84, a novel Plant Growth-Promoting Bacteria with Elicitation of Induced Systemic Resistance.</title>
        <authorList>
            <person name="Kim Y.J."/>
            <person name="Yang D.C."/>
            <person name="Sukweenadhi J."/>
        </authorList>
    </citation>
    <scope>NUCLEOTIDE SEQUENCE [LARGE SCALE GENOMIC DNA]</scope>
    <source>
        <strain evidence="9 10">DCY84</strain>
    </source>
</reference>
<dbReference type="Gene3D" id="1.10.3720.10">
    <property type="entry name" value="MetI-like"/>
    <property type="match status" value="1"/>
</dbReference>
<keyword evidence="10" id="KW-1185">Reference proteome</keyword>
<evidence type="ECO:0000256" key="6">
    <source>
        <dbReference type="ARBA" id="ARBA00023136"/>
    </source>
</evidence>
<evidence type="ECO:0000259" key="8">
    <source>
        <dbReference type="PROSITE" id="PS50928"/>
    </source>
</evidence>
<dbReference type="AlphaFoldDB" id="A0A1B1N6D9"/>
<feature type="transmembrane region" description="Helical" evidence="7">
    <location>
        <begin position="23"/>
        <end position="44"/>
    </location>
</feature>
<dbReference type="PANTHER" id="PTHR43744:SF6">
    <property type="entry name" value="ABC TRANSPORTER PERMEASE PROTEIN YESQ-RELATED"/>
    <property type="match status" value="1"/>
</dbReference>
<organism evidence="9 10">
    <name type="scientific">Paenibacillus yonginensis</name>
    <dbReference type="NCBI Taxonomy" id="1462996"/>
    <lineage>
        <taxon>Bacteria</taxon>
        <taxon>Bacillati</taxon>
        <taxon>Bacillota</taxon>
        <taxon>Bacilli</taxon>
        <taxon>Bacillales</taxon>
        <taxon>Paenibacillaceae</taxon>
        <taxon>Paenibacillus</taxon>
    </lineage>
</organism>
<feature type="transmembrane region" description="Helical" evidence="7">
    <location>
        <begin position="91"/>
        <end position="110"/>
    </location>
</feature>
<dbReference type="Proteomes" id="UP000092573">
    <property type="component" value="Chromosome"/>
</dbReference>
<dbReference type="PANTHER" id="PTHR43744">
    <property type="entry name" value="ABC TRANSPORTER PERMEASE PROTEIN MG189-RELATED-RELATED"/>
    <property type="match status" value="1"/>
</dbReference>
<dbReference type="InterPro" id="IPR000515">
    <property type="entry name" value="MetI-like"/>
</dbReference>
<comment type="similarity">
    <text evidence="7">Belongs to the binding-protein-dependent transport system permease family.</text>
</comment>
<dbReference type="OrthoDB" id="2063054at2"/>
<dbReference type="STRING" id="1462996.AWM70_22170"/>
<evidence type="ECO:0000256" key="2">
    <source>
        <dbReference type="ARBA" id="ARBA00022448"/>
    </source>
</evidence>
<dbReference type="RefSeq" id="WP_068700092.1">
    <property type="nucleotide sequence ID" value="NZ_CP014167.1"/>
</dbReference>
<dbReference type="Pfam" id="PF00528">
    <property type="entry name" value="BPD_transp_1"/>
    <property type="match status" value="1"/>
</dbReference>
<dbReference type="InterPro" id="IPR035906">
    <property type="entry name" value="MetI-like_sf"/>
</dbReference>
<evidence type="ECO:0000256" key="7">
    <source>
        <dbReference type="RuleBase" id="RU363032"/>
    </source>
</evidence>
<keyword evidence="5 7" id="KW-1133">Transmembrane helix</keyword>
<gene>
    <name evidence="9" type="ORF">AWM70_22170</name>
</gene>
<evidence type="ECO:0000256" key="5">
    <source>
        <dbReference type="ARBA" id="ARBA00022989"/>
    </source>
</evidence>
<sequence length="292" mass="33802">MAKHTHERGILSNHDLKKPMNRFVYGIMILFIVIMVLTMLYPILMTMFNGLKSNQEVNSFPPHFFPEQWNWDNFKEGWNYIDLVSFLKNTVFIFLGNMVMTVVILGLAAFSISRLNVPFKKAFYFFFLMTLFIPASSYMIPNFVNLKELGLLNSYLAFWLPAGANTFFFLLLKNFFDGIHIEIFEAGRIDGASEVASFFRIAVPLSLPIIFTLAIFTFSTAWNDWFWPSLVMQTEDKYTLATAIYKYVINVRALNTNIKFAILFMVMVPPIFVFLAFQKFIMRGVNMSAVKG</sequence>
<keyword evidence="6 7" id="KW-0472">Membrane</keyword>
<evidence type="ECO:0000313" key="9">
    <source>
        <dbReference type="EMBL" id="ANS76955.1"/>
    </source>
</evidence>
<keyword evidence="3" id="KW-1003">Cell membrane</keyword>
<feature type="transmembrane region" description="Helical" evidence="7">
    <location>
        <begin position="197"/>
        <end position="222"/>
    </location>
</feature>
<evidence type="ECO:0000256" key="4">
    <source>
        <dbReference type="ARBA" id="ARBA00022692"/>
    </source>
</evidence>
<dbReference type="PROSITE" id="PS50928">
    <property type="entry name" value="ABC_TM1"/>
    <property type="match status" value="1"/>
</dbReference>
<name>A0A1B1N6D9_9BACL</name>
<dbReference type="CDD" id="cd06261">
    <property type="entry name" value="TM_PBP2"/>
    <property type="match status" value="1"/>
</dbReference>
<dbReference type="GO" id="GO:0055085">
    <property type="term" value="P:transmembrane transport"/>
    <property type="evidence" value="ECO:0007669"/>
    <property type="project" value="InterPro"/>
</dbReference>
<feature type="domain" description="ABC transmembrane type-1" evidence="8">
    <location>
        <begin position="87"/>
        <end position="277"/>
    </location>
</feature>
<feature type="transmembrane region" description="Helical" evidence="7">
    <location>
        <begin position="258"/>
        <end position="277"/>
    </location>
</feature>
<dbReference type="GO" id="GO:0005886">
    <property type="term" value="C:plasma membrane"/>
    <property type="evidence" value="ECO:0007669"/>
    <property type="project" value="UniProtKB-SubCell"/>
</dbReference>
<keyword evidence="4 7" id="KW-0812">Transmembrane</keyword>
<evidence type="ECO:0000256" key="1">
    <source>
        <dbReference type="ARBA" id="ARBA00004651"/>
    </source>
</evidence>
<evidence type="ECO:0000313" key="10">
    <source>
        <dbReference type="Proteomes" id="UP000092573"/>
    </source>
</evidence>
<proteinExistence type="inferred from homology"/>
<feature type="transmembrane region" description="Helical" evidence="7">
    <location>
        <begin position="122"/>
        <end position="144"/>
    </location>
</feature>
<comment type="subcellular location">
    <subcellularLocation>
        <location evidence="1 7">Cell membrane</location>
        <topology evidence="1 7">Multi-pass membrane protein</topology>
    </subcellularLocation>
</comment>
<dbReference type="EMBL" id="CP014167">
    <property type="protein sequence ID" value="ANS76955.1"/>
    <property type="molecule type" value="Genomic_DNA"/>
</dbReference>
<accession>A0A1B1N6D9</accession>